<dbReference type="PATRIC" id="fig|159743.3.peg.2867"/>
<comment type="similarity">
    <text evidence="1">Belongs to the peptidase C1 family.</text>
</comment>
<organism evidence="3 4">
    <name type="scientific">Paenibacillus terrae</name>
    <dbReference type="NCBI Taxonomy" id="159743"/>
    <lineage>
        <taxon>Bacteria</taxon>
        <taxon>Bacillati</taxon>
        <taxon>Bacillota</taxon>
        <taxon>Bacilli</taxon>
        <taxon>Bacillales</taxon>
        <taxon>Paenibacillaceae</taxon>
        <taxon>Paenibacillus</taxon>
    </lineage>
</organism>
<dbReference type="SUPFAM" id="SSF54001">
    <property type="entry name" value="Cysteine proteinases"/>
    <property type="match status" value="1"/>
</dbReference>
<dbReference type="SMART" id="SM00645">
    <property type="entry name" value="Pept_C1"/>
    <property type="match status" value="1"/>
</dbReference>
<dbReference type="Pfam" id="PF00112">
    <property type="entry name" value="Peptidase_C1"/>
    <property type="match status" value="1"/>
</dbReference>
<evidence type="ECO:0000313" key="4">
    <source>
        <dbReference type="Proteomes" id="UP000032534"/>
    </source>
</evidence>
<reference evidence="3 4" key="1">
    <citation type="submission" date="2014-11" db="EMBL/GenBank/DDBJ databases">
        <title>Draft Genome Sequences of Paenibacillus polymyxa NRRL B-30509 and Paenibacillus terrae NRRL B-30644, Strains from a Poultry Environment that Produce Tridecaptin A and Paenicidins.</title>
        <authorList>
            <person name="van Belkum M.J."/>
            <person name="Lohans C.T."/>
            <person name="Vederas J.C."/>
        </authorList>
    </citation>
    <scope>NUCLEOTIDE SEQUENCE [LARGE SCALE GENOMIC DNA]</scope>
    <source>
        <strain evidence="3 4">NRRL B-30644</strain>
    </source>
</reference>
<keyword evidence="4" id="KW-1185">Reference proteome</keyword>
<dbReference type="Gene3D" id="3.90.70.10">
    <property type="entry name" value="Cysteine proteinases"/>
    <property type="match status" value="1"/>
</dbReference>
<feature type="domain" description="Peptidase C1A papain C-terminal" evidence="2">
    <location>
        <begin position="30"/>
        <end position="252"/>
    </location>
</feature>
<accession>A0A0D7X1N0</accession>
<protein>
    <recommendedName>
        <fullName evidence="2">Peptidase C1A papain C-terminal domain-containing protein</fullName>
    </recommendedName>
</protein>
<gene>
    <name evidence="3" type="ORF">QD47_12900</name>
</gene>
<comment type="caution">
    <text evidence="3">The sequence shown here is derived from an EMBL/GenBank/DDBJ whole genome shotgun (WGS) entry which is preliminary data.</text>
</comment>
<proteinExistence type="inferred from homology"/>
<dbReference type="AlphaFoldDB" id="A0A0D7X1N0"/>
<dbReference type="GO" id="GO:0006508">
    <property type="term" value="P:proteolysis"/>
    <property type="evidence" value="ECO:0007669"/>
    <property type="project" value="InterPro"/>
</dbReference>
<sequence>MSEVKGLGLTPSPIDKRDIFMSSILPPFIIPSKFEVKGITPVRDQGHEGTCVGFSCAVGMKEWQERDKHVGLSPRYLYEKAKAADSAPDNTPRCTPDGDGTSIRVAMDILKKQGVCEESFWKYEACNPGSPQAGADTNAAKYKIKAYANLDTIKAMQRSLVVNGPFVVGTSVYKNWMDPNVAATGKIPLPGSSEFIGGHAICIVGFDDDTQMFKFKNSWGTPWGDNGFGYLPYDYRVQTQAEHFFFEAYSATDLIDNVDALVNAKEKILQQLGEEFKEEIELHHWGGDQVIKYH</sequence>
<dbReference type="InterPro" id="IPR038765">
    <property type="entry name" value="Papain-like_cys_pep_sf"/>
</dbReference>
<dbReference type="GO" id="GO:0008234">
    <property type="term" value="F:cysteine-type peptidase activity"/>
    <property type="evidence" value="ECO:0007669"/>
    <property type="project" value="InterPro"/>
</dbReference>
<dbReference type="EMBL" id="JTHP01000023">
    <property type="protein sequence ID" value="KJD45164.1"/>
    <property type="molecule type" value="Genomic_DNA"/>
</dbReference>
<dbReference type="InterPro" id="IPR000668">
    <property type="entry name" value="Peptidase_C1A_C"/>
</dbReference>
<dbReference type="PANTHER" id="PTHR12411">
    <property type="entry name" value="CYSTEINE PROTEASE FAMILY C1-RELATED"/>
    <property type="match status" value="1"/>
</dbReference>
<dbReference type="OrthoDB" id="3648721at2"/>
<dbReference type="Proteomes" id="UP000032534">
    <property type="component" value="Unassembled WGS sequence"/>
</dbReference>
<evidence type="ECO:0000256" key="1">
    <source>
        <dbReference type="ARBA" id="ARBA00008455"/>
    </source>
</evidence>
<evidence type="ECO:0000313" key="3">
    <source>
        <dbReference type="EMBL" id="KJD45164.1"/>
    </source>
</evidence>
<evidence type="ECO:0000259" key="2">
    <source>
        <dbReference type="SMART" id="SM00645"/>
    </source>
</evidence>
<dbReference type="CDD" id="cd02619">
    <property type="entry name" value="Peptidase_C1"/>
    <property type="match status" value="1"/>
</dbReference>
<dbReference type="RefSeq" id="WP_044646517.1">
    <property type="nucleotide sequence ID" value="NZ_JTHP01000023.1"/>
</dbReference>
<dbReference type="InterPro" id="IPR013128">
    <property type="entry name" value="Peptidase_C1A"/>
</dbReference>
<name>A0A0D7X1N0_9BACL</name>